<dbReference type="OrthoDB" id="6140914at2759"/>
<gene>
    <name evidence="7" type="ORF">MCOR_2039</name>
</gene>
<evidence type="ECO:0000313" key="7">
    <source>
        <dbReference type="EMBL" id="CAC5359011.1"/>
    </source>
</evidence>
<evidence type="ECO:0000256" key="5">
    <source>
        <dbReference type="ARBA" id="ARBA00023319"/>
    </source>
</evidence>
<feature type="domain" description="Ig-like" evidence="6">
    <location>
        <begin position="18"/>
        <end position="116"/>
    </location>
</feature>
<keyword evidence="8" id="KW-1185">Reference proteome</keyword>
<name>A0A6J8A1E8_MYTCO</name>
<protein>
    <recommendedName>
        <fullName evidence="6">Ig-like domain-containing protein</fullName>
    </recommendedName>
</protein>
<dbReference type="GO" id="GO:0005886">
    <property type="term" value="C:plasma membrane"/>
    <property type="evidence" value="ECO:0007669"/>
    <property type="project" value="TreeGrafter"/>
</dbReference>
<evidence type="ECO:0000313" key="8">
    <source>
        <dbReference type="Proteomes" id="UP000507470"/>
    </source>
</evidence>
<dbReference type="Proteomes" id="UP000507470">
    <property type="component" value="Unassembled WGS sequence"/>
</dbReference>
<dbReference type="InterPro" id="IPR007110">
    <property type="entry name" value="Ig-like_dom"/>
</dbReference>
<dbReference type="PROSITE" id="PS50835">
    <property type="entry name" value="IG_LIKE"/>
    <property type="match status" value="1"/>
</dbReference>
<evidence type="ECO:0000259" key="6">
    <source>
        <dbReference type="PROSITE" id="PS50835"/>
    </source>
</evidence>
<dbReference type="InterPro" id="IPR013162">
    <property type="entry name" value="CD80_C2-set"/>
</dbReference>
<dbReference type="EMBL" id="CACVKT020000425">
    <property type="protein sequence ID" value="CAC5359011.1"/>
    <property type="molecule type" value="Genomic_DNA"/>
</dbReference>
<dbReference type="PANTHER" id="PTHR11640:SF155">
    <property type="entry name" value="IG-LIKE DOMAIN-CONTAINING PROTEIN"/>
    <property type="match status" value="1"/>
</dbReference>
<dbReference type="AlphaFoldDB" id="A0A6J8A1E8"/>
<evidence type="ECO:0000256" key="1">
    <source>
        <dbReference type="ARBA" id="ARBA00004479"/>
    </source>
</evidence>
<dbReference type="GO" id="GO:0005911">
    <property type="term" value="C:cell-cell junction"/>
    <property type="evidence" value="ECO:0007669"/>
    <property type="project" value="TreeGrafter"/>
</dbReference>
<dbReference type="PANTHER" id="PTHR11640">
    <property type="entry name" value="NEPHRIN"/>
    <property type="match status" value="1"/>
</dbReference>
<organism evidence="7 8">
    <name type="scientific">Mytilus coruscus</name>
    <name type="common">Sea mussel</name>
    <dbReference type="NCBI Taxonomy" id="42192"/>
    <lineage>
        <taxon>Eukaryota</taxon>
        <taxon>Metazoa</taxon>
        <taxon>Spiralia</taxon>
        <taxon>Lophotrochozoa</taxon>
        <taxon>Mollusca</taxon>
        <taxon>Bivalvia</taxon>
        <taxon>Autobranchia</taxon>
        <taxon>Pteriomorphia</taxon>
        <taxon>Mytilida</taxon>
        <taxon>Mytiloidea</taxon>
        <taxon>Mytilidae</taxon>
        <taxon>Mytilinae</taxon>
        <taxon>Mytilus</taxon>
    </lineage>
</organism>
<keyword evidence="5" id="KW-0393">Immunoglobulin domain</keyword>
<proteinExistence type="predicted"/>
<dbReference type="InterPro" id="IPR051275">
    <property type="entry name" value="Cell_adhesion_signaling"/>
</dbReference>
<dbReference type="InterPro" id="IPR036179">
    <property type="entry name" value="Ig-like_dom_sf"/>
</dbReference>
<keyword evidence="3" id="KW-1015">Disulfide bond</keyword>
<sequence length="418" mass="48080">MNTSNCTALFYFSFSVKPNITPFSPDTLDTEETISFNVSCQSNGSRPAAFIHWLLGQQQNNVTLNSSTQSMLDFKTVTYTVTSTLKYRVDRRYNAQKLICRASNFAGYMETSLTLSVKYAPTVRVENKTFSYNQSSRQIHSTLDGNPTINTCIWHHRSNYGEHIRDFMVNNQMLTLPTVSKNQIYQDTGEYVCTAKNGFRGQNGQVKQTGYGYVTSNAPPVITADNKDNSIQYGTFGQSTELKINVYSIPKYSSIRWYKGNILLGPNKYVTTEESAMVKDVFHGVDVHLDGYRVTLTIIDLQEADFTTYTLRLYSDNQYVEHEVTLESVTYWSFKSRKDKTIHSETNSDSNVFKFYVLNRVFRWISNYYVSCVSDEYSFKTQVECTASKNTTSDHNLTSKHQWIRRRSSEIKEKYMSD</sequence>
<comment type="subcellular location">
    <subcellularLocation>
        <location evidence="1">Membrane</location>
        <topology evidence="1">Single-pass type I membrane protein</topology>
    </subcellularLocation>
</comment>
<evidence type="ECO:0000256" key="4">
    <source>
        <dbReference type="ARBA" id="ARBA00023180"/>
    </source>
</evidence>
<dbReference type="GO" id="GO:0098609">
    <property type="term" value="P:cell-cell adhesion"/>
    <property type="evidence" value="ECO:0007669"/>
    <property type="project" value="TreeGrafter"/>
</dbReference>
<evidence type="ECO:0000256" key="3">
    <source>
        <dbReference type="ARBA" id="ARBA00023157"/>
    </source>
</evidence>
<accession>A0A6J8A1E8</accession>
<evidence type="ECO:0000256" key="2">
    <source>
        <dbReference type="ARBA" id="ARBA00023136"/>
    </source>
</evidence>
<dbReference type="InterPro" id="IPR013783">
    <property type="entry name" value="Ig-like_fold"/>
</dbReference>
<reference evidence="7 8" key="1">
    <citation type="submission" date="2020-06" db="EMBL/GenBank/DDBJ databases">
        <authorList>
            <person name="Li R."/>
            <person name="Bekaert M."/>
        </authorList>
    </citation>
    <scope>NUCLEOTIDE SEQUENCE [LARGE SCALE GENOMIC DNA]</scope>
    <source>
        <strain evidence="8">wild</strain>
    </source>
</reference>
<dbReference type="Pfam" id="PF08205">
    <property type="entry name" value="C2-set_2"/>
    <property type="match status" value="1"/>
</dbReference>
<dbReference type="GO" id="GO:0050839">
    <property type="term" value="F:cell adhesion molecule binding"/>
    <property type="evidence" value="ECO:0007669"/>
    <property type="project" value="TreeGrafter"/>
</dbReference>
<keyword evidence="4" id="KW-0325">Glycoprotein</keyword>
<keyword evidence="2" id="KW-0472">Membrane</keyword>
<dbReference type="Gene3D" id="2.60.40.10">
    <property type="entry name" value="Immunoglobulins"/>
    <property type="match status" value="3"/>
</dbReference>
<dbReference type="SUPFAM" id="SSF48726">
    <property type="entry name" value="Immunoglobulin"/>
    <property type="match status" value="2"/>
</dbReference>